<feature type="chain" id="PRO_5046401145" evidence="8">
    <location>
        <begin position="21"/>
        <end position="401"/>
    </location>
</feature>
<dbReference type="PANTHER" id="PTHR35789:SF1">
    <property type="entry name" value="SPORE GERMINATION PROTEIN B3"/>
    <property type="match status" value="1"/>
</dbReference>
<dbReference type="InterPro" id="IPR038501">
    <property type="entry name" value="Spore_GerAC_C_sf"/>
</dbReference>
<comment type="caution">
    <text evidence="11">The sequence shown here is derived from an EMBL/GenBank/DDBJ whole genome shotgun (WGS) entry which is preliminary data.</text>
</comment>
<protein>
    <submittedName>
        <fullName evidence="11">Ger(X)C family spore germination protein</fullName>
    </submittedName>
</protein>
<comment type="similarity">
    <text evidence="2">Belongs to the GerABKC lipoprotein family.</text>
</comment>
<keyword evidence="4 8" id="KW-0732">Signal</keyword>
<organism evidence="11 12">
    <name type="scientific">Paenibacillus yanchengensis</name>
    <dbReference type="NCBI Taxonomy" id="2035833"/>
    <lineage>
        <taxon>Bacteria</taxon>
        <taxon>Bacillati</taxon>
        <taxon>Bacillota</taxon>
        <taxon>Bacilli</taxon>
        <taxon>Bacillales</taxon>
        <taxon>Paenibacillaceae</taxon>
        <taxon>Paenibacillus</taxon>
    </lineage>
</organism>
<evidence type="ECO:0000313" key="11">
    <source>
        <dbReference type="EMBL" id="MFD2116723.1"/>
    </source>
</evidence>
<keyword evidence="6" id="KW-0564">Palmitate</keyword>
<evidence type="ECO:0000259" key="9">
    <source>
        <dbReference type="Pfam" id="PF05504"/>
    </source>
</evidence>
<evidence type="ECO:0000256" key="8">
    <source>
        <dbReference type="SAM" id="SignalP"/>
    </source>
</evidence>
<evidence type="ECO:0000313" key="12">
    <source>
        <dbReference type="Proteomes" id="UP001597362"/>
    </source>
</evidence>
<dbReference type="Pfam" id="PF25198">
    <property type="entry name" value="Spore_GerAC_N"/>
    <property type="match status" value="1"/>
</dbReference>
<proteinExistence type="inferred from homology"/>
<evidence type="ECO:0000256" key="4">
    <source>
        <dbReference type="ARBA" id="ARBA00022729"/>
    </source>
</evidence>
<dbReference type="EMBL" id="JBHUHO010000032">
    <property type="protein sequence ID" value="MFD2116723.1"/>
    <property type="molecule type" value="Genomic_DNA"/>
</dbReference>
<dbReference type="RefSeq" id="WP_377773202.1">
    <property type="nucleotide sequence ID" value="NZ_JBHUHO010000032.1"/>
</dbReference>
<evidence type="ECO:0000256" key="2">
    <source>
        <dbReference type="ARBA" id="ARBA00007886"/>
    </source>
</evidence>
<name>A0ABW4YM31_9BACL</name>
<dbReference type="Proteomes" id="UP001597362">
    <property type="component" value="Unassembled WGS sequence"/>
</dbReference>
<dbReference type="PANTHER" id="PTHR35789">
    <property type="entry name" value="SPORE GERMINATION PROTEIN B3"/>
    <property type="match status" value="1"/>
</dbReference>
<evidence type="ECO:0000256" key="7">
    <source>
        <dbReference type="ARBA" id="ARBA00023288"/>
    </source>
</evidence>
<gene>
    <name evidence="11" type="ORF">ACFSJH_13425</name>
</gene>
<feature type="domain" description="Spore germination GerAC-like C-terminal" evidence="9">
    <location>
        <begin position="225"/>
        <end position="390"/>
    </location>
</feature>
<keyword evidence="3" id="KW-0309">Germination</keyword>
<dbReference type="InterPro" id="IPR008844">
    <property type="entry name" value="Spore_GerAC-like"/>
</dbReference>
<dbReference type="InterPro" id="IPR046953">
    <property type="entry name" value="Spore_GerAC-like_C"/>
</dbReference>
<evidence type="ECO:0000256" key="3">
    <source>
        <dbReference type="ARBA" id="ARBA00022544"/>
    </source>
</evidence>
<reference evidence="12" key="1">
    <citation type="journal article" date="2019" name="Int. J. Syst. Evol. Microbiol.">
        <title>The Global Catalogue of Microorganisms (GCM) 10K type strain sequencing project: providing services to taxonomists for standard genome sequencing and annotation.</title>
        <authorList>
            <consortium name="The Broad Institute Genomics Platform"/>
            <consortium name="The Broad Institute Genome Sequencing Center for Infectious Disease"/>
            <person name="Wu L."/>
            <person name="Ma J."/>
        </authorList>
    </citation>
    <scope>NUCLEOTIDE SEQUENCE [LARGE SCALE GENOMIC DNA]</scope>
    <source>
        <strain evidence="12">GH52</strain>
    </source>
</reference>
<evidence type="ECO:0000256" key="5">
    <source>
        <dbReference type="ARBA" id="ARBA00023136"/>
    </source>
</evidence>
<sequence>MKKTMLLTLMFILLSVVLTSCWNKDELNDLAIVIGLGLDKKGDEIEITVQVVDPTQVASKTSASSGFTPVVLYSSTGKSVPDAVGRLTEKLPRKIYFAQLWVVIISEQIGKEEGVLHLIDFLERNPDFRNDFYFAVAHKVSAKQLLSVITSLDRIPAKNMFQKIKIAQEKWSPVSAKHLDDMLNDLLLPGKELVLNSFSISGDMKKGASLKNLEEIGNETNILLNGLAVFKDDKLIGLLNESESRGYSILTNQLHQTISVLDCEDGNGVITLQTLRSKSKIKANKKADGRFQIEVPVRVEADVISSECSFTLTAAETLTKIEEMTGKKLISNTNKMIQRTKKLNSDIVGFGAAIRRAYPDDWKKIQETGENYYKQLEIKVIPEIHIRRIGSIGNSPSIKKE</sequence>
<dbReference type="PROSITE" id="PS51257">
    <property type="entry name" value="PROKAR_LIPOPROTEIN"/>
    <property type="match status" value="1"/>
</dbReference>
<comment type="subcellular location">
    <subcellularLocation>
        <location evidence="1">Membrane</location>
        <topology evidence="1">Lipid-anchor</topology>
    </subcellularLocation>
</comment>
<dbReference type="InterPro" id="IPR057336">
    <property type="entry name" value="GerAC_N"/>
</dbReference>
<dbReference type="Pfam" id="PF05504">
    <property type="entry name" value="Spore_GerAC"/>
    <property type="match status" value="1"/>
</dbReference>
<feature type="signal peptide" evidence="8">
    <location>
        <begin position="1"/>
        <end position="20"/>
    </location>
</feature>
<evidence type="ECO:0000259" key="10">
    <source>
        <dbReference type="Pfam" id="PF25198"/>
    </source>
</evidence>
<keyword evidence="5" id="KW-0472">Membrane</keyword>
<keyword evidence="7" id="KW-0449">Lipoprotein</keyword>
<dbReference type="Gene3D" id="3.30.300.210">
    <property type="entry name" value="Nutrient germinant receptor protein C, domain 3"/>
    <property type="match status" value="1"/>
</dbReference>
<accession>A0ABW4YM31</accession>
<evidence type="ECO:0000256" key="1">
    <source>
        <dbReference type="ARBA" id="ARBA00004635"/>
    </source>
</evidence>
<dbReference type="NCBIfam" id="TIGR02887">
    <property type="entry name" value="spore_ger_x_C"/>
    <property type="match status" value="1"/>
</dbReference>
<evidence type="ECO:0000256" key="6">
    <source>
        <dbReference type="ARBA" id="ARBA00023139"/>
    </source>
</evidence>
<keyword evidence="12" id="KW-1185">Reference proteome</keyword>
<feature type="domain" description="Spore germination protein N-terminal" evidence="10">
    <location>
        <begin position="24"/>
        <end position="198"/>
    </location>
</feature>